<accession>A0ABV6UNY3</accession>
<evidence type="ECO:0000313" key="4">
    <source>
        <dbReference type="Proteomes" id="UP001592528"/>
    </source>
</evidence>
<evidence type="ECO:0000256" key="1">
    <source>
        <dbReference type="SAM" id="SignalP"/>
    </source>
</evidence>
<gene>
    <name evidence="3" type="ORF">ACEZDJ_17570</name>
</gene>
<organism evidence="3 4">
    <name type="scientific">Streptacidiphilus cavernicola</name>
    <dbReference type="NCBI Taxonomy" id="3342716"/>
    <lineage>
        <taxon>Bacteria</taxon>
        <taxon>Bacillati</taxon>
        <taxon>Actinomycetota</taxon>
        <taxon>Actinomycetes</taxon>
        <taxon>Kitasatosporales</taxon>
        <taxon>Streptomycetaceae</taxon>
        <taxon>Streptacidiphilus</taxon>
    </lineage>
</organism>
<dbReference type="InterPro" id="IPR039448">
    <property type="entry name" value="Beta_helix"/>
</dbReference>
<dbReference type="Pfam" id="PF13229">
    <property type="entry name" value="Beta_helix"/>
    <property type="match status" value="1"/>
</dbReference>
<reference evidence="3 4" key="1">
    <citation type="submission" date="2024-09" db="EMBL/GenBank/DDBJ databases">
        <authorList>
            <person name="Lee S.D."/>
        </authorList>
    </citation>
    <scope>NUCLEOTIDE SEQUENCE [LARGE SCALE GENOMIC DNA]</scope>
    <source>
        <strain evidence="3 4">N1-5</strain>
    </source>
</reference>
<feature type="domain" description="Right handed beta helix" evidence="2">
    <location>
        <begin position="153"/>
        <end position="322"/>
    </location>
</feature>
<dbReference type="Proteomes" id="UP001592528">
    <property type="component" value="Unassembled WGS sequence"/>
</dbReference>
<dbReference type="EMBL" id="JBHEZZ010000009">
    <property type="protein sequence ID" value="MFC1403101.1"/>
    <property type="molecule type" value="Genomic_DNA"/>
</dbReference>
<dbReference type="InterPro" id="IPR012334">
    <property type="entry name" value="Pectin_lyas_fold"/>
</dbReference>
<protein>
    <submittedName>
        <fullName evidence="3">Right-handed parallel beta-helix repeat-containing protein</fullName>
    </submittedName>
</protein>
<feature type="signal peptide" evidence="1">
    <location>
        <begin position="1"/>
        <end position="24"/>
    </location>
</feature>
<sequence length="787" mass="78916">MAPYRSVGLAIAALTASLGLPALGTPVAVAAATVLHVDNSTGAHCTDQGTGTQAAPYCTISAAARVVLPGQTVSIAPGQGYNEEVDITRSGTADAPITFAGQPAAPGSGGSSYALVGDSFSDSSKAIPYAVKISGAQHVVVQGLLFMADAGEVRVENSSDVTVQRNFMGGLSTDAAQVQVAGTSARVTVSQNQFQDAGRRGIDVAAGATGTVLSSNLIPTGGENSITVTDAPGTVVTGNTLMSGCAPALVLAGASTGATVENNVVEAAQYETAPAQACPAGSSDTGITVASGSTSGTKVAYNVIDPKSGGSAYSWAGTRYATVAAFTSASGQGSHDLVADPLIAGDNGYPDRKSPVIDSADANAPGETATDFDGVYAQPRLDVRTVANTGTGVGYYDRGADEFSGVGSSYTPVAPVRVLDTRAAVGVATTTPVAAGATVNLPLAGTHGIPTDVQNLAVVLNVTVANTSAAGYLSAFSLYDGAQPGGPALSTLTWSKGQVIASSVTLPINENSVSFTNHSSGTVAIVADLSGYYAMDGTSGFSALPPSRILDTRSAVGVSTRTPVPAGGVISVPVRGVGGVPANATAVVLNVTGTQPTKSTYVSVYPDGQSRPTVSNLNLSAGQTLPNQVIVPVGADGKASFYNYNGSVHLVADVAGYYSPTAVQTFHPSNGYNFLDTRTALGVSTTTPLGAGATVSVLPYNSQFINQGDTVSAVVLNMTVTRPTSAGYLTMYAAGKARPTASNLNWVTGQTVSNQVTVPVGTGSKVNIFNYAGTVHVIGDYAGYFAP</sequence>
<comment type="caution">
    <text evidence="3">The sequence shown here is derived from an EMBL/GenBank/DDBJ whole genome shotgun (WGS) entry which is preliminary data.</text>
</comment>
<dbReference type="SUPFAM" id="SSF51126">
    <property type="entry name" value="Pectin lyase-like"/>
    <property type="match status" value="1"/>
</dbReference>
<keyword evidence="1" id="KW-0732">Signal</keyword>
<dbReference type="InterPro" id="IPR011050">
    <property type="entry name" value="Pectin_lyase_fold/virulence"/>
</dbReference>
<dbReference type="Gene3D" id="2.160.20.10">
    <property type="entry name" value="Single-stranded right-handed beta-helix, Pectin lyase-like"/>
    <property type="match status" value="1"/>
</dbReference>
<proteinExistence type="predicted"/>
<feature type="chain" id="PRO_5045416065" evidence="1">
    <location>
        <begin position="25"/>
        <end position="787"/>
    </location>
</feature>
<dbReference type="RefSeq" id="WP_198037461.1">
    <property type="nucleotide sequence ID" value="NZ_JBHEZZ010000009.1"/>
</dbReference>
<evidence type="ECO:0000313" key="3">
    <source>
        <dbReference type="EMBL" id="MFC1403101.1"/>
    </source>
</evidence>
<keyword evidence="4" id="KW-1185">Reference proteome</keyword>
<name>A0ABV6UNY3_9ACTN</name>
<evidence type="ECO:0000259" key="2">
    <source>
        <dbReference type="Pfam" id="PF13229"/>
    </source>
</evidence>